<name>A0ABN3Z116_FIBSS</name>
<dbReference type="EMBL" id="CP001792">
    <property type="protein sequence ID" value="ACX76415.1"/>
    <property type="molecule type" value="Genomic_DNA"/>
</dbReference>
<protein>
    <recommendedName>
        <fullName evidence="3">Lipoprotein</fullName>
    </recommendedName>
</protein>
<evidence type="ECO:0000313" key="1">
    <source>
        <dbReference type="EMBL" id="ACX76415.1"/>
    </source>
</evidence>
<sequence>MGYINSLFTGQTDSFGVAVSESSHFLSIDSISGHPAVYRHLKPCGNVDEHKQQKKNL</sequence>
<dbReference type="Proteomes" id="UP000001497">
    <property type="component" value="Chromosome"/>
</dbReference>
<evidence type="ECO:0008006" key="3">
    <source>
        <dbReference type="Google" id="ProtNLM"/>
    </source>
</evidence>
<accession>A0ABN3Z116</accession>
<reference evidence="1" key="1">
    <citation type="submission" date="2009-10" db="EMBL/GenBank/DDBJ databases">
        <title>Complete sequence of Fibrobacter succinogenes subsp. succinogenes S85.</title>
        <authorList>
            <consortium name="US DOE Joint Genome Institute"/>
            <person name="Lucas S."/>
            <person name="Copeland A."/>
            <person name="Lapidus A."/>
            <person name="Glavina del Rio T."/>
            <person name="Tice H."/>
            <person name="Bruce D."/>
            <person name="Goodwin L."/>
            <person name="Pitluck S."/>
            <person name="Chertkov O."/>
            <person name="Detter J.C."/>
            <person name="Han C."/>
            <person name="Tapia R."/>
            <person name="Larimer F."/>
            <person name="Land M."/>
            <person name="Hauser L."/>
            <person name="Kyrpides N."/>
            <person name="Mikhailova N."/>
            <person name="Weimer P.J."/>
            <person name="Stevenson D.M."/>
            <person name="Boyum J."/>
            <person name="Brumm P.I."/>
            <person name="Mead D."/>
        </authorList>
    </citation>
    <scope>NUCLEOTIDE SEQUENCE [LARGE SCALE GENOMIC DNA]</scope>
    <source>
        <strain evidence="1">S85</strain>
    </source>
</reference>
<evidence type="ECO:0000313" key="2">
    <source>
        <dbReference type="Proteomes" id="UP000001497"/>
    </source>
</evidence>
<proteinExistence type="predicted"/>
<gene>
    <name evidence="1" type="ordered locus">Fisuc_2832</name>
</gene>
<keyword evidence="2" id="KW-1185">Reference proteome</keyword>
<dbReference type="RefSeq" id="WP_015732430.1">
    <property type="nucleotide sequence ID" value="NC_013410.1"/>
</dbReference>
<organism evidence="1 2">
    <name type="scientific">Fibrobacter succinogenes (strain ATCC 19169 / S85)</name>
    <dbReference type="NCBI Taxonomy" id="59374"/>
    <lineage>
        <taxon>Bacteria</taxon>
        <taxon>Pseudomonadati</taxon>
        <taxon>Fibrobacterota</taxon>
        <taxon>Fibrobacteria</taxon>
        <taxon>Fibrobacterales</taxon>
        <taxon>Fibrobacteraceae</taxon>
        <taxon>Fibrobacter</taxon>
    </lineage>
</organism>